<dbReference type="EMBL" id="KL197745">
    <property type="protein sequence ID" value="KDQ51729.1"/>
    <property type="molecule type" value="Genomic_DNA"/>
</dbReference>
<proteinExistence type="predicted"/>
<protein>
    <submittedName>
        <fullName evidence="1">Uncharacterized protein</fullName>
    </submittedName>
</protein>
<keyword evidence="2" id="KW-1185">Reference proteome</keyword>
<dbReference type="InParanoid" id="A0A067PAB6"/>
<dbReference type="AlphaFoldDB" id="A0A067PAB6"/>
<evidence type="ECO:0000313" key="1">
    <source>
        <dbReference type="EMBL" id="KDQ51729.1"/>
    </source>
</evidence>
<sequence length="81" mass="8789">MAAIVANRGLSSTPTDPFLSHLVALLSVYNETPAGAATLPTYHGPTSWEHENILRSLGSIVRRMHTAEETLASIKASEDWE</sequence>
<evidence type="ECO:0000313" key="2">
    <source>
        <dbReference type="Proteomes" id="UP000027265"/>
    </source>
</evidence>
<gene>
    <name evidence="1" type="ORF">JAAARDRAFT_139772</name>
</gene>
<dbReference type="HOGENOM" id="CLU_195660_0_0_1"/>
<accession>A0A067PAB6</accession>
<dbReference type="STRING" id="933084.A0A067PAB6"/>
<organism evidence="1 2">
    <name type="scientific">Jaapia argillacea MUCL 33604</name>
    <dbReference type="NCBI Taxonomy" id="933084"/>
    <lineage>
        <taxon>Eukaryota</taxon>
        <taxon>Fungi</taxon>
        <taxon>Dikarya</taxon>
        <taxon>Basidiomycota</taxon>
        <taxon>Agaricomycotina</taxon>
        <taxon>Agaricomycetes</taxon>
        <taxon>Agaricomycetidae</taxon>
        <taxon>Jaapiales</taxon>
        <taxon>Jaapiaceae</taxon>
        <taxon>Jaapia</taxon>
    </lineage>
</organism>
<dbReference type="Proteomes" id="UP000027265">
    <property type="component" value="Unassembled WGS sequence"/>
</dbReference>
<feature type="non-terminal residue" evidence="1">
    <location>
        <position position="81"/>
    </location>
</feature>
<name>A0A067PAB6_9AGAM</name>
<dbReference type="OrthoDB" id="3133167at2759"/>
<reference evidence="2" key="1">
    <citation type="journal article" date="2014" name="Proc. Natl. Acad. Sci. U.S.A.">
        <title>Extensive sampling of basidiomycete genomes demonstrates inadequacy of the white-rot/brown-rot paradigm for wood decay fungi.</title>
        <authorList>
            <person name="Riley R."/>
            <person name="Salamov A.A."/>
            <person name="Brown D.W."/>
            <person name="Nagy L.G."/>
            <person name="Floudas D."/>
            <person name="Held B.W."/>
            <person name="Levasseur A."/>
            <person name="Lombard V."/>
            <person name="Morin E."/>
            <person name="Otillar R."/>
            <person name="Lindquist E.A."/>
            <person name="Sun H."/>
            <person name="LaButti K.M."/>
            <person name="Schmutz J."/>
            <person name="Jabbour D."/>
            <person name="Luo H."/>
            <person name="Baker S.E."/>
            <person name="Pisabarro A.G."/>
            <person name="Walton J.D."/>
            <person name="Blanchette R.A."/>
            <person name="Henrissat B."/>
            <person name="Martin F."/>
            <person name="Cullen D."/>
            <person name="Hibbett D.S."/>
            <person name="Grigoriev I.V."/>
        </authorList>
    </citation>
    <scope>NUCLEOTIDE SEQUENCE [LARGE SCALE GENOMIC DNA]</scope>
    <source>
        <strain evidence="2">MUCL 33604</strain>
    </source>
</reference>